<proteinExistence type="inferred from homology"/>
<dbReference type="GO" id="GO:0015232">
    <property type="term" value="F:heme transmembrane transporter activity"/>
    <property type="evidence" value="ECO:0007669"/>
    <property type="project" value="InterPro"/>
</dbReference>
<protein>
    <submittedName>
        <fullName evidence="7">ABC transporter permease</fullName>
    </submittedName>
</protein>
<dbReference type="EMBL" id="QGDC01000002">
    <property type="protein sequence ID" value="RCH56175.1"/>
    <property type="molecule type" value="Genomic_DNA"/>
</dbReference>
<evidence type="ECO:0000256" key="6">
    <source>
        <dbReference type="SAM" id="Phobius"/>
    </source>
</evidence>
<dbReference type="OrthoDB" id="9788444at2"/>
<accession>A0A367GSW7</accession>
<dbReference type="GO" id="GO:0017004">
    <property type="term" value="P:cytochrome complex assembly"/>
    <property type="evidence" value="ECO:0007669"/>
    <property type="project" value="InterPro"/>
</dbReference>
<comment type="similarity">
    <text evidence="2">Belongs to the CcmB/CycW/HelB family.</text>
</comment>
<gene>
    <name evidence="7" type="ORF">DJ568_05395</name>
</gene>
<keyword evidence="4 6" id="KW-1133">Transmembrane helix</keyword>
<evidence type="ECO:0000256" key="1">
    <source>
        <dbReference type="ARBA" id="ARBA00004141"/>
    </source>
</evidence>
<keyword evidence="5 6" id="KW-0472">Membrane</keyword>
<keyword evidence="8" id="KW-1185">Reference proteome</keyword>
<feature type="transmembrane region" description="Helical" evidence="6">
    <location>
        <begin position="137"/>
        <end position="158"/>
    </location>
</feature>
<feature type="transmembrane region" description="Helical" evidence="6">
    <location>
        <begin position="105"/>
        <end position="125"/>
    </location>
</feature>
<comment type="caution">
    <text evidence="7">The sequence shown here is derived from an EMBL/GenBank/DDBJ whole genome shotgun (WGS) entry which is preliminary data.</text>
</comment>
<evidence type="ECO:0000256" key="4">
    <source>
        <dbReference type="ARBA" id="ARBA00022989"/>
    </source>
</evidence>
<organism evidence="7 8">
    <name type="scientific">Mucilaginibacter hurinus</name>
    <dbReference type="NCBI Taxonomy" id="2201324"/>
    <lineage>
        <taxon>Bacteria</taxon>
        <taxon>Pseudomonadati</taxon>
        <taxon>Bacteroidota</taxon>
        <taxon>Sphingobacteriia</taxon>
        <taxon>Sphingobacteriales</taxon>
        <taxon>Sphingobacteriaceae</taxon>
        <taxon>Mucilaginibacter</taxon>
    </lineage>
</organism>
<evidence type="ECO:0000256" key="2">
    <source>
        <dbReference type="ARBA" id="ARBA00010544"/>
    </source>
</evidence>
<dbReference type="AlphaFoldDB" id="A0A367GSW7"/>
<name>A0A367GSW7_9SPHI</name>
<dbReference type="RefSeq" id="WP_114004212.1">
    <property type="nucleotide sequence ID" value="NZ_QGDC01000002.1"/>
</dbReference>
<dbReference type="GO" id="GO:0016020">
    <property type="term" value="C:membrane"/>
    <property type="evidence" value="ECO:0007669"/>
    <property type="project" value="UniProtKB-SubCell"/>
</dbReference>
<feature type="transmembrane region" description="Helical" evidence="6">
    <location>
        <begin position="23"/>
        <end position="45"/>
    </location>
</feature>
<evidence type="ECO:0000313" key="8">
    <source>
        <dbReference type="Proteomes" id="UP000253209"/>
    </source>
</evidence>
<feature type="transmembrane region" description="Helical" evidence="6">
    <location>
        <begin position="204"/>
        <end position="225"/>
    </location>
</feature>
<feature type="transmembrane region" description="Helical" evidence="6">
    <location>
        <begin position="165"/>
        <end position="184"/>
    </location>
</feature>
<comment type="subcellular location">
    <subcellularLocation>
        <location evidence="1">Membrane</location>
        <topology evidence="1">Multi-pass membrane protein</topology>
    </subcellularLocation>
</comment>
<evidence type="ECO:0000313" key="7">
    <source>
        <dbReference type="EMBL" id="RCH56175.1"/>
    </source>
</evidence>
<dbReference type="Proteomes" id="UP000253209">
    <property type="component" value="Unassembled WGS sequence"/>
</dbReference>
<reference evidence="7 8" key="1">
    <citation type="submission" date="2018-05" db="EMBL/GenBank/DDBJ databases">
        <title>Mucilaginibacter hurinus sp. nov., isolated from briquette warehouse soil.</title>
        <authorList>
            <person name="Choi L."/>
        </authorList>
    </citation>
    <scope>NUCLEOTIDE SEQUENCE [LARGE SCALE GENOMIC DNA]</scope>
    <source>
        <strain evidence="7 8">ZR32</strain>
    </source>
</reference>
<dbReference type="InterPro" id="IPR003544">
    <property type="entry name" value="Cyt_c_biogenesis_CcmB"/>
</dbReference>
<evidence type="ECO:0000256" key="5">
    <source>
        <dbReference type="ARBA" id="ARBA00023136"/>
    </source>
</evidence>
<evidence type="ECO:0000256" key="3">
    <source>
        <dbReference type="ARBA" id="ARBA00022692"/>
    </source>
</evidence>
<sequence length="227" mass="25385">MQLYKQTLSLLKKEILLEWRSKYAFNGVLLYVVSTVFICYISFNLNGGFTGSTGYPVMWNVLFWIIMLFASVNAIAKSFMQESKNRLLYYYSIASPQAVILSKTIYNVLLMSLLSILAILIYALFFKNTVGDPLIYFAAVIMGSISFSTVFTMISAIASKAGNNGTLMAILSFPVIIPVILILIRFSKNAMDGLDRSLNYGHIGVLFAINAIVIAASLILFPYLWRD</sequence>
<feature type="transmembrane region" description="Helical" evidence="6">
    <location>
        <begin position="57"/>
        <end position="76"/>
    </location>
</feature>
<dbReference type="Pfam" id="PF03379">
    <property type="entry name" value="CcmB"/>
    <property type="match status" value="1"/>
</dbReference>
<keyword evidence="3 6" id="KW-0812">Transmembrane</keyword>